<comment type="caution">
    <text evidence="9">The sequence shown here is derived from an EMBL/GenBank/DDBJ whole genome shotgun (WGS) entry which is preliminary data.</text>
</comment>
<dbReference type="Proteomes" id="UP000520767">
    <property type="component" value="Unassembled WGS sequence"/>
</dbReference>
<dbReference type="InterPro" id="IPR010290">
    <property type="entry name" value="TM_effector"/>
</dbReference>
<dbReference type="PROSITE" id="PS50850">
    <property type="entry name" value="MFS"/>
    <property type="match status" value="1"/>
</dbReference>
<gene>
    <name evidence="9" type="ORF">FHR82_003732</name>
</gene>
<evidence type="ECO:0000259" key="8">
    <source>
        <dbReference type="PROSITE" id="PS50850"/>
    </source>
</evidence>
<dbReference type="RefSeq" id="WP_184811681.1">
    <property type="nucleotide sequence ID" value="NZ_JACHJQ010000004.1"/>
</dbReference>
<feature type="transmembrane region" description="Helical" evidence="7">
    <location>
        <begin position="265"/>
        <end position="293"/>
    </location>
</feature>
<protein>
    <submittedName>
        <fullName evidence="9">MFS family permease</fullName>
    </submittedName>
</protein>
<keyword evidence="4 7" id="KW-0812">Transmembrane</keyword>
<keyword evidence="6 7" id="KW-0472">Membrane</keyword>
<keyword evidence="10" id="KW-1185">Reference proteome</keyword>
<evidence type="ECO:0000313" key="9">
    <source>
        <dbReference type="EMBL" id="MBB4907490.1"/>
    </source>
</evidence>
<feature type="domain" description="Major facilitator superfamily (MFS) profile" evidence="8">
    <location>
        <begin position="1"/>
        <end position="379"/>
    </location>
</feature>
<comment type="subcellular location">
    <subcellularLocation>
        <location evidence="1">Cell membrane</location>
        <topology evidence="1">Multi-pass membrane protein</topology>
    </subcellularLocation>
</comment>
<dbReference type="CDD" id="cd06173">
    <property type="entry name" value="MFS_MefA_like"/>
    <property type="match status" value="1"/>
</dbReference>
<dbReference type="Pfam" id="PF05977">
    <property type="entry name" value="MFS_3"/>
    <property type="match status" value="1"/>
</dbReference>
<dbReference type="InterPro" id="IPR022324">
    <property type="entry name" value="Bacilysin_exporter_BacE_put"/>
</dbReference>
<dbReference type="InterPro" id="IPR036259">
    <property type="entry name" value="MFS_trans_sf"/>
</dbReference>
<name>A0A7W7Q5K0_9PSEU</name>
<keyword evidence="3" id="KW-1003">Cell membrane</keyword>
<dbReference type="PANTHER" id="PTHR23513">
    <property type="entry name" value="INTEGRAL MEMBRANE EFFLUX PROTEIN-RELATED"/>
    <property type="match status" value="1"/>
</dbReference>
<evidence type="ECO:0000256" key="1">
    <source>
        <dbReference type="ARBA" id="ARBA00004651"/>
    </source>
</evidence>
<feature type="transmembrane region" description="Helical" evidence="7">
    <location>
        <begin position="24"/>
        <end position="45"/>
    </location>
</feature>
<dbReference type="EMBL" id="JACHJQ010000004">
    <property type="protein sequence ID" value="MBB4907490.1"/>
    <property type="molecule type" value="Genomic_DNA"/>
</dbReference>
<evidence type="ECO:0000256" key="4">
    <source>
        <dbReference type="ARBA" id="ARBA00022692"/>
    </source>
</evidence>
<keyword evidence="5 7" id="KW-1133">Transmembrane helix</keyword>
<keyword evidence="2" id="KW-0813">Transport</keyword>
<dbReference type="PANTHER" id="PTHR23513:SF18">
    <property type="entry name" value="INTEGRAL MEMBRANE PROTEIN"/>
    <property type="match status" value="1"/>
</dbReference>
<dbReference type="PRINTS" id="PR01988">
    <property type="entry name" value="EXPORTERBACE"/>
</dbReference>
<feature type="transmembrane region" description="Helical" evidence="7">
    <location>
        <begin position="354"/>
        <end position="375"/>
    </location>
</feature>
<dbReference type="GO" id="GO:0022857">
    <property type="term" value="F:transmembrane transporter activity"/>
    <property type="evidence" value="ECO:0007669"/>
    <property type="project" value="InterPro"/>
</dbReference>
<feature type="transmembrane region" description="Helical" evidence="7">
    <location>
        <begin position="127"/>
        <end position="147"/>
    </location>
</feature>
<dbReference type="Gene3D" id="1.20.1250.20">
    <property type="entry name" value="MFS general substrate transporter like domains"/>
    <property type="match status" value="2"/>
</dbReference>
<evidence type="ECO:0000256" key="5">
    <source>
        <dbReference type="ARBA" id="ARBA00022989"/>
    </source>
</evidence>
<organism evidence="9 10">
    <name type="scientific">Actinophytocola algeriensis</name>
    <dbReference type="NCBI Taxonomy" id="1768010"/>
    <lineage>
        <taxon>Bacteria</taxon>
        <taxon>Bacillati</taxon>
        <taxon>Actinomycetota</taxon>
        <taxon>Actinomycetes</taxon>
        <taxon>Pseudonocardiales</taxon>
        <taxon>Pseudonocardiaceae</taxon>
    </lineage>
</organism>
<evidence type="ECO:0000256" key="7">
    <source>
        <dbReference type="SAM" id="Phobius"/>
    </source>
</evidence>
<evidence type="ECO:0000256" key="2">
    <source>
        <dbReference type="ARBA" id="ARBA00022448"/>
    </source>
</evidence>
<evidence type="ECO:0000256" key="6">
    <source>
        <dbReference type="ARBA" id="ARBA00023136"/>
    </source>
</evidence>
<evidence type="ECO:0000313" key="10">
    <source>
        <dbReference type="Proteomes" id="UP000520767"/>
    </source>
</evidence>
<dbReference type="GO" id="GO:0005886">
    <property type="term" value="C:plasma membrane"/>
    <property type="evidence" value="ECO:0007669"/>
    <property type="project" value="UniProtKB-SubCell"/>
</dbReference>
<feature type="transmembrane region" description="Helical" evidence="7">
    <location>
        <begin position="154"/>
        <end position="175"/>
    </location>
</feature>
<evidence type="ECO:0000256" key="3">
    <source>
        <dbReference type="ARBA" id="ARBA00022475"/>
    </source>
</evidence>
<feature type="transmembrane region" description="Helical" evidence="7">
    <location>
        <begin position="325"/>
        <end position="348"/>
    </location>
</feature>
<dbReference type="AlphaFoldDB" id="A0A7W7Q5K0"/>
<reference evidence="9 10" key="1">
    <citation type="submission" date="2020-08" db="EMBL/GenBank/DDBJ databases">
        <title>Genomic Encyclopedia of Type Strains, Phase III (KMG-III): the genomes of soil and plant-associated and newly described type strains.</title>
        <authorList>
            <person name="Whitman W."/>
        </authorList>
    </citation>
    <scope>NUCLEOTIDE SEQUENCE [LARGE SCALE GENOMIC DNA]</scope>
    <source>
        <strain evidence="9 10">CECT 8960</strain>
    </source>
</reference>
<dbReference type="SUPFAM" id="SSF103473">
    <property type="entry name" value="MFS general substrate transporter"/>
    <property type="match status" value="1"/>
</dbReference>
<dbReference type="InterPro" id="IPR020846">
    <property type="entry name" value="MFS_dom"/>
</dbReference>
<proteinExistence type="predicted"/>
<sequence>MPFRVLWWSRAVSFAGDGIGRTALVLYATTHGATAVSLVLLAIALPRFLGPVAGALADRLDQRRLMAVCELGQAAVFALLAVFLPPLPVLLAFVLLGGGFATAFVPAGRSAVPALVPEAGLGRANALLGMAFNIQLAVGPTVGGLAVELGGARVAFAVNALTFVVSALILTRLPALTPTGVHTGLWAETVAGLRFVATTPGPRALVVSLFLVVSFAAIDNVALVFLVTGLGGSPADFGLTQAAYGVGMLAASALLGFVLGTRSAAALLIGGIGLVSTGAIATAFLPTLVAVAVAQAVGGMGNGTENVATDTLVQRITPRHLLGRAFGAVATAAQLGSAVAYVAAGPLIGLVGPAGAFLVGGIGTGLALLVALPALRTHTRDDRSRAAAAAERHPAR</sequence>
<feature type="transmembrane region" description="Helical" evidence="7">
    <location>
        <begin position="242"/>
        <end position="259"/>
    </location>
</feature>
<accession>A0A7W7Q5K0</accession>
<feature type="transmembrane region" description="Helical" evidence="7">
    <location>
        <begin position="204"/>
        <end position="230"/>
    </location>
</feature>